<feature type="transmembrane region" description="Helical" evidence="7">
    <location>
        <begin position="333"/>
        <end position="360"/>
    </location>
</feature>
<dbReference type="Proteomes" id="UP001501352">
    <property type="component" value="Unassembled WGS sequence"/>
</dbReference>
<evidence type="ECO:0000256" key="5">
    <source>
        <dbReference type="ARBA" id="ARBA00023136"/>
    </source>
</evidence>
<feature type="transmembrane region" description="Helical" evidence="7">
    <location>
        <begin position="95"/>
        <end position="118"/>
    </location>
</feature>
<evidence type="ECO:0000256" key="3">
    <source>
        <dbReference type="ARBA" id="ARBA00022692"/>
    </source>
</evidence>
<keyword evidence="9" id="KW-1185">Reference proteome</keyword>
<evidence type="ECO:0000256" key="1">
    <source>
        <dbReference type="ARBA" id="ARBA00004141"/>
    </source>
</evidence>
<dbReference type="Pfam" id="PF01594">
    <property type="entry name" value="AI-2E_transport"/>
    <property type="match status" value="1"/>
</dbReference>
<evidence type="ECO:0000313" key="9">
    <source>
        <dbReference type="Proteomes" id="UP001501352"/>
    </source>
</evidence>
<evidence type="ECO:0000313" key="8">
    <source>
        <dbReference type="EMBL" id="GAA0614721.1"/>
    </source>
</evidence>
<proteinExistence type="inferred from homology"/>
<comment type="subcellular location">
    <subcellularLocation>
        <location evidence="1">Membrane</location>
        <topology evidence="1">Multi-pass membrane protein</topology>
    </subcellularLocation>
</comment>
<keyword evidence="5 7" id="KW-0472">Membrane</keyword>
<evidence type="ECO:0000256" key="7">
    <source>
        <dbReference type="SAM" id="Phobius"/>
    </source>
</evidence>
<reference evidence="8 9" key="1">
    <citation type="journal article" date="2019" name="Int. J. Syst. Evol. Microbiol.">
        <title>The Global Catalogue of Microorganisms (GCM) 10K type strain sequencing project: providing services to taxonomists for standard genome sequencing and annotation.</title>
        <authorList>
            <consortium name="The Broad Institute Genomics Platform"/>
            <consortium name="The Broad Institute Genome Sequencing Center for Infectious Disease"/>
            <person name="Wu L."/>
            <person name="Ma J."/>
        </authorList>
    </citation>
    <scope>NUCLEOTIDE SEQUENCE [LARGE SCALE GENOMIC DNA]</scope>
    <source>
        <strain evidence="8 9">JCM 12928</strain>
    </source>
</reference>
<evidence type="ECO:0000256" key="4">
    <source>
        <dbReference type="ARBA" id="ARBA00022989"/>
    </source>
</evidence>
<dbReference type="PANTHER" id="PTHR21716:SF64">
    <property type="entry name" value="AI-2 TRANSPORT PROTEIN TQSA"/>
    <property type="match status" value="1"/>
</dbReference>
<protein>
    <submittedName>
        <fullName evidence="8">AI-2E family transporter</fullName>
    </submittedName>
</protein>
<feature type="transmembrane region" description="Helical" evidence="7">
    <location>
        <begin position="174"/>
        <end position="193"/>
    </location>
</feature>
<comment type="similarity">
    <text evidence="2">Belongs to the autoinducer-2 exporter (AI-2E) (TC 2.A.86) family.</text>
</comment>
<keyword evidence="3 7" id="KW-0812">Transmembrane</keyword>
<sequence length="409" mass="43929">MLYPRALPFKCERGAIDGNDGDLDHMAMKPPIQIPTSSVARNAMVAIAVVAVGAAVYWMADILTPLAMAIFLLIMIDGVKRTIEQRTNLPDHMAGIAALLLVVLGFIASIAFIVNGAYGFFSDASGVSASIGPRIDQILADASRLVGVTTPPTLTDLIAQIDVRGYLMQVAGQAQGVVTGAIFVMIYLGFLLASQSGFRRKLVTMFPDRGARAEALEVFQRVRGGVEGYLWVQTVTGVMICAAAWILMRIVGLQNAEFWTFVIFIVGFIPVLGGAIAGLAPPLFALVQFESYWPAAILLGGLQAILFISGNFIQPRMQGDNQNIDPVVVLLALAFWGKVWGVVGMFLSTPLAVMAMAILAEFKGSRWMAILLSGDGEPYAQPNPPDAETPAPKTPAKRRRVNPPQTKAR</sequence>
<dbReference type="EMBL" id="BAAAGA010000001">
    <property type="protein sequence ID" value="GAA0614721.1"/>
    <property type="molecule type" value="Genomic_DNA"/>
</dbReference>
<evidence type="ECO:0000256" key="2">
    <source>
        <dbReference type="ARBA" id="ARBA00009773"/>
    </source>
</evidence>
<feature type="transmembrane region" description="Helical" evidence="7">
    <location>
        <begin position="292"/>
        <end position="313"/>
    </location>
</feature>
<dbReference type="PANTHER" id="PTHR21716">
    <property type="entry name" value="TRANSMEMBRANE PROTEIN"/>
    <property type="match status" value="1"/>
</dbReference>
<feature type="transmembrane region" description="Helical" evidence="7">
    <location>
        <begin position="229"/>
        <end position="252"/>
    </location>
</feature>
<keyword evidence="4 7" id="KW-1133">Transmembrane helix</keyword>
<comment type="caution">
    <text evidence="8">The sequence shown here is derived from an EMBL/GenBank/DDBJ whole genome shotgun (WGS) entry which is preliminary data.</text>
</comment>
<feature type="region of interest" description="Disordered" evidence="6">
    <location>
        <begin position="378"/>
        <end position="409"/>
    </location>
</feature>
<name>A0ABN2F7R2_9CAUL</name>
<gene>
    <name evidence="8" type="ORF">GCM10009422_07150</name>
</gene>
<feature type="transmembrane region" description="Helical" evidence="7">
    <location>
        <begin position="258"/>
        <end position="280"/>
    </location>
</feature>
<accession>A0ABN2F7R2</accession>
<dbReference type="InterPro" id="IPR002549">
    <property type="entry name" value="AI-2E-like"/>
</dbReference>
<organism evidence="8 9">
    <name type="scientific">Brevundimonas kwangchunensis</name>
    <dbReference type="NCBI Taxonomy" id="322163"/>
    <lineage>
        <taxon>Bacteria</taxon>
        <taxon>Pseudomonadati</taxon>
        <taxon>Pseudomonadota</taxon>
        <taxon>Alphaproteobacteria</taxon>
        <taxon>Caulobacterales</taxon>
        <taxon>Caulobacteraceae</taxon>
        <taxon>Brevundimonas</taxon>
    </lineage>
</organism>
<evidence type="ECO:0000256" key="6">
    <source>
        <dbReference type="SAM" id="MobiDB-lite"/>
    </source>
</evidence>